<comment type="caution">
    <text evidence="4">The sequence shown here is derived from an EMBL/GenBank/DDBJ whole genome shotgun (WGS) entry which is preliminary data.</text>
</comment>
<dbReference type="InterPro" id="IPR036921">
    <property type="entry name" value="PurM-like_N_sf"/>
</dbReference>
<evidence type="ECO:0000259" key="2">
    <source>
        <dbReference type="Pfam" id="PF00586"/>
    </source>
</evidence>
<feature type="domain" description="PurM-like N-terminal" evidence="2">
    <location>
        <begin position="40"/>
        <end position="145"/>
    </location>
</feature>
<name>A0A2T2XJX4_9FIRM</name>
<organism evidence="4 5">
    <name type="scientific">Sulfobacillus benefaciens</name>
    <dbReference type="NCBI Taxonomy" id="453960"/>
    <lineage>
        <taxon>Bacteria</taxon>
        <taxon>Bacillati</taxon>
        <taxon>Bacillota</taxon>
        <taxon>Clostridia</taxon>
        <taxon>Eubacteriales</taxon>
        <taxon>Clostridiales Family XVII. Incertae Sedis</taxon>
        <taxon>Sulfobacillus</taxon>
    </lineage>
</organism>
<proteinExistence type="inferred from homology"/>
<feature type="domain" description="PurM-like C-terminal" evidence="3">
    <location>
        <begin position="162"/>
        <end position="319"/>
    </location>
</feature>
<comment type="similarity">
    <text evidence="1">Belongs to the HypE family.</text>
</comment>
<dbReference type="Pfam" id="PF02769">
    <property type="entry name" value="AIRS_C"/>
    <property type="match status" value="1"/>
</dbReference>
<dbReference type="InterPro" id="IPR036676">
    <property type="entry name" value="PurM-like_C_sf"/>
</dbReference>
<dbReference type="SUPFAM" id="SSF55326">
    <property type="entry name" value="PurM N-terminal domain-like"/>
    <property type="match status" value="1"/>
</dbReference>
<dbReference type="EMBL" id="PXYW01000006">
    <property type="protein sequence ID" value="PSR34792.1"/>
    <property type="molecule type" value="Genomic_DNA"/>
</dbReference>
<accession>A0A2T2XJX4</accession>
<dbReference type="Gene3D" id="3.90.650.10">
    <property type="entry name" value="PurM-like C-terminal domain"/>
    <property type="match status" value="1"/>
</dbReference>
<dbReference type="CDD" id="cd06061">
    <property type="entry name" value="PurM-like1"/>
    <property type="match status" value="1"/>
</dbReference>
<dbReference type="InterPro" id="IPR011854">
    <property type="entry name" value="HypE"/>
</dbReference>
<dbReference type="SUPFAM" id="SSF56042">
    <property type="entry name" value="PurM C-terminal domain-like"/>
    <property type="match status" value="1"/>
</dbReference>
<evidence type="ECO:0000256" key="1">
    <source>
        <dbReference type="ARBA" id="ARBA00006243"/>
    </source>
</evidence>
<sequence>MSTELPAIGKISPQAFHEYIYPYLGARNADVLVGPQSGVDIAITRVAPGIVMATTTDPVFVVPAYGWQRAAWFAAHILASDAATSGLPPTLMTVDLNLPLSMTTEEFGALWQHFANSCEAMGISIVSGHTARYQGCDYPMVGGATVMSIGPEEGYVTAGMARPGDILLCTKGAAIEATGLFAATFPNYIQQHLGVDIYQAADALFDQMSVVDDARIASRVGVREYGVTAMHDATECGVVGGVYEIAEASGVGVILLDDQILIRPEVRAVTDLISIDPLISISEGTLLLTVAPHRTDAVVQALAAHGIDTQIIGEMTDANQGMWRECKGKRKPLVHPRVDPFWEAFGRTMEGGVK</sequence>
<dbReference type="AlphaFoldDB" id="A0A2T2XJX4"/>
<reference evidence="4 5" key="1">
    <citation type="journal article" date="2014" name="BMC Genomics">
        <title>Comparison of environmental and isolate Sulfobacillus genomes reveals diverse carbon, sulfur, nitrogen, and hydrogen metabolisms.</title>
        <authorList>
            <person name="Justice N.B."/>
            <person name="Norman A."/>
            <person name="Brown C.T."/>
            <person name="Singh A."/>
            <person name="Thomas B.C."/>
            <person name="Banfield J.F."/>
        </authorList>
    </citation>
    <scope>NUCLEOTIDE SEQUENCE [LARGE SCALE GENOMIC DNA]</scope>
    <source>
        <strain evidence="4">AMDSBA4</strain>
    </source>
</reference>
<dbReference type="GO" id="GO:0051604">
    <property type="term" value="P:protein maturation"/>
    <property type="evidence" value="ECO:0007669"/>
    <property type="project" value="TreeGrafter"/>
</dbReference>
<dbReference type="PANTHER" id="PTHR30303">
    <property type="entry name" value="HYDROGENASE ISOENZYMES FORMATION PROTEIN HYPE"/>
    <property type="match status" value="1"/>
</dbReference>
<gene>
    <name evidence="4" type="ORF">C7B46_03525</name>
</gene>
<dbReference type="Gene3D" id="3.30.1330.10">
    <property type="entry name" value="PurM-like, N-terminal domain"/>
    <property type="match status" value="1"/>
</dbReference>
<evidence type="ECO:0000313" key="5">
    <source>
        <dbReference type="Proteomes" id="UP000242972"/>
    </source>
</evidence>
<dbReference type="PIRSF" id="PIRSF005644">
    <property type="entry name" value="Hdrgns_mtr_HypE"/>
    <property type="match status" value="1"/>
</dbReference>
<protein>
    <submittedName>
        <fullName evidence="4">AIR synthase</fullName>
    </submittedName>
</protein>
<dbReference type="InterPro" id="IPR010918">
    <property type="entry name" value="PurM-like_C_dom"/>
</dbReference>
<evidence type="ECO:0000313" key="4">
    <source>
        <dbReference type="EMBL" id="PSR34792.1"/>
    </source>
</evidence>
<dbReference type="Pfam" id="PF00586">
    <property type="entry name" value="AIRS"/>
    <property type="match status" value="1"/>
</dbReference>
<dbReference type="InterPro" id="IPR016188">
    <property type="entry name" value="PurM-like_N"/>
</dbReference>
<dbReference type="Proteomes" id="UP000242972">
    <property type="component" value="Unassembled WGS sequence"/>
</dbReference>
<evidence type="ECO:0000259" key="3">
    <source>
        <dbReference type="Pfam" id="PF02769"/>
    </source>
</evidence>
<dbReference type="PANTHER" id="PTHR30303:SF4">
    <property type="entry name" value="HYDROGENASE EXPRESSION_FORMATION PROTEIN HYPE"/>
    <property type="match status" value="1"/>
</dbReference>